<protein>
    <recommendedName>
        <fullName evidence="4">Probable 2-phosphosulfolactate phosphatase</fullName>
        <ecNumber evidence="3">3.1.3.71</ecNumber>
    </recommendedName>
</protein>
<dbReference type="Gene3D" id="3.90.1560.10">
    <property type="entry name" value="ComB-like"/>
    <property type="match status" value="1"/>
</dbReference>
<sequence length="231" mass="25457">MNIQILEMIEGARQAKGLTVIIDVFRAFSLECYLMAKHPAQLCPVGAKETAYAWKENHPEAVLIGERHGVILPGFQYGNSPSQTADVDLEGKTLIHTTSAGTQGIVNAAGAEEIITGSLVNAAAIARYIQKVQPDQVSLVAMGLEGKASAPEDVLCARYIKSLVEGTSLDMEAELKTLRHTESGEKFFRPETQEVFPAEDYQLCTDVDRFDFVLQVTRRSEDMFEVHRVDL</sequence>
<dbReference type="GO" id="GO:0000287">
    <property type="term" value="F:magnesium ion binding"/>
    <property type="evidence" value="ECO:0007669"/>
    <property type="project" value="InterPro"/>
</dbReference>
<dbReference type="InterPro" id="IPR036702">
    <property type="entry name" value="ComB-like_sf"/>
</dbReference>
<name>A0AAE3A8J3_9FIRM</name>
<evidence type="ECO:0000313" key="8">
    <source>
        <dbReference type="EMBL" id="MCC2125531.1"/>
    </source>
</evidence>
<organism evidence="8 9">
    <name type="scientific">Hominiventricola filiformis</name>
    <dbReference type="NCBI Taxonomy" id="2885352"/>
    <lineage>
        <taxon>Bacteria</taxon>
        <taxon>Bacillati</taxon>
        <taxon>Bacillota</taxon>
        <taxon>Clostridia</taxon>
        <taxon>Lachnospirales</taxon>
        <taxon>Lachnospiraceae</taxon>
        <taxon>Hominiventricola</taxon>
    </lineage>
</organism>
<evidence type="ECO:0000256" key="2">
    <source>
        <dbReference type="ARBA" id="ARBA00009997"/>
    </source>
</evidence>
<accession>A0AAE3A8J3</accession>
<evidence type="ECO:0000256" key="1">
    <source>
        <dbReference type="ARBA" id="ARBA00001946"/>
    </source>
</evidence>
<dbReference type="PANTHER" id="PTHR37311">
    <property type="entry name" value="2-PHOSPHOSULFOLACTATE PHOSPHATASE-RELATED"/>
    <property type="match status" value="1"/>
</dbReference>
<comment type="caution">
    <text evidence="8">The sequence shown here is derived from an EMBL/GenBank/DDBJ whole genome shotgun (WGS) entry which is preliminary data.</text>
</comment>
<dbReference type="SUPFAM" id="SSF142823">
    <property type="entry name" value="ComB-like"/>
    <property type="match status" value="1"/>
</dbReference>
<comment type="similarity">
    <text evidence="2">Belongs to the ComB family.</text>
</comment>
<dbReference type="GO" id="GO:0050545">
    <property type="term" value="F:sulfopyruvate decarboxylase activity"/>
    <property type="evidence" value="ECO:0007669"/>
    <property type="project" value="TreeGrafter"/>
</dbReference>
<dbReference type="RefSeq" id="WP_118769280.1">
    <property type="nucleotide sequence ID" value="NZ_JAJEPS010000003.1"/>
</dbReference>
<evidence type="ECO:0000256" key="6">
    <source>
        <dbReference type="ARBA" id="ARBA00022842"/>
    </source>
</evidence>
<reference evidence="8 9" key="1">
    <citation type="submission" date="2021-10" db="EMBL/GenBank/DDBJ databases">
        <title>Anaerobic single-cell dispensing facilitates the cultivation of human gut bacteria.</title>
        <authorList>
            <person name="Afrizal A."/>
        </authorList>
    </citation>
    <scope>NUCLEOTIDE SEQUENCE [LARGE SCALE GENOMIC DNA]</scope>
    <source>
        <strain evidence="8 9">CLA-AA-H276</strain>
    </source>
</reference>
<proteinExistence type="inferred from homology"/>
<dbReference type="Proteomes" id="UP001198220">
    <property type="component" value="Unassembled WGS sequence"/>
</dbReference>
<dbReference type="GO" id="GO:0050532">
    <property type="term" value="F:2-phosphosulfolactate phosphatase activity"/>
    <property type="evidence" value="ECO:0007669"/>
    <property type="project" value="UniProtKB-EC"/>
</dbReference>
<dbReference type="EC" id="3.1.3.71" evidence="3"/>
<dbReference type="PANTHER" id="PTHR37311:SF1">
    <property type="entry name" value="2-PHOSPHOSULFOLACTATE PHOSPHATASE-RELATED"/>
    <property type="match status" value="1"/>
</dbReference>
<comment type="catalytic activity">
    <reaction evidence="7">
        <text>(2R)-O-phospho-3-sulfolactate + H2O = (2R)-3-sulfolactate + phosphate</text>
        <dbReference type="Rhea" id="RHEA:23416"/>
        <dbReference type="ChEBI" id="CHEBI:15377"/>
        <dbReference type="ChEBI" id="CHEBI:15597"/>
        <dbReference type="ChEBI" id="CHEBI:43474"/>
        <dbReference type="ChEBI" id="CHEBI:58738"/>
        <dbReference type="EC" id="3.1.3.71"/>
    </reaction>
</comment>
<gene>
    <name evidence="8" type="ORF">LKD36_04980</name>
</gene>
<keyword evidence="9" id="KW-1185">Reference proteome</keyword>
<evidence type="ECO:0000256" key="5">
    <source>
        <dbReference type="ARBA" id="ARBA00022801"/>
    </source>
</evidence>
<evidence type="ECO:0000256" key="3">
    <source>
        <dbReference type="ARBA" id="ARBA00012953"/>
    </source>
</evidence>
<keyword evidence="5" id="KW-0378">Hydrolase</keyword>
<dbReference type="EMBL" id="JAJEPS010000003">
    <property type="protein sequence ID" value="MCC2125531.1"/>
    <property type="molecule type" value="Genomic_DNA"/>
</dbReference>
<dbReference type="InterPro" id="IPR005238">
    <property type="entry name" value="ComB-like"/>
</dbReference>
<dbReference type="AlphaFoldDB" id="A0AAE3A8J3"/>
<evidence type="ECO:0000256" key="4">
    <source>
        <dbReference type="ARBA" id="ARBA00021948"/>
    </source>
</evidence>
<comment type="cofactor">
    <cofactor evidence="1">
        <name>Mg(2+)</name>
        <dbReference type="ChEBI" id="CHEBI:18420"/>
    </cofactor>
</comment>
<evidence type="ECO:0000256" key="7">
    <source>
        <dbReference type="ARBA" id="ARBA00033711"/>
    </source>
</evidence>
<evidence type="ECO:0000313" key="9">
    <source>
        <dbReference type="Proteomes" id="UP001198220"/>
    </source>
</evidence>
<keyword evidence="6" id="KW-0460">Magnesium</keyword>
<dbReference type="Pfam" id="PF04029">
    <property type="entry name" value="2-ph_phosp"/>
    <property type="match status" value="1"/>
</dbReference>